<dbReference type="HOGENOM" id="CLU_1980427_0_0_11"/>
<keyword evidence="2" id="KW-1185">Reference proteome</keyword>
<accession>D9WYV7</accession>
<evidence type="ECO:0000313" key="2">
    <source>
        <dbReference type="Proteomes" id="UP000004184"/>
    </source>
</evidence>
<sequence length="126" mass="13513">MSKGPHRKRWGPFDIVPGEALAGAPGFMGGRLPERLGVLITSVVDACTPSPVAVIPSEPNRSPYAAQPTTVSHDGECAHRLRTRVPRCTPTGLGLTVGLLRVAVRYLGEMEGFVTKMRIPVDSRVL</sequence>
<dbReference type="EMBL" id="GG657757">
    <property type="protein sequence ID" value="EFL33236.1"/>
    <property type="molecule type" value="Genomic_DNA"/>
</dbReference>
<dbReference type="AlphaFoldDB" id="D9WYV7"/>
<protein>
    <submittedName>
        <fullName evidence="1">Predicted protein</fullName>
    </submittedName>
</protein>
<evidence type="ECO:0000313" key="1">
    <source>
        <dbReference type="EMBL" id="EFL33236.1"/>
    </source>
</evidence>
<proteinExistence type="predicted"/>
<organism evidence="1 2">
    <name type="scientific">Streptomyces viridochromogenes (strain DSM 40736 / JCM 4977 / BCRC 1201 / Tue 494)</name>
    <dbReference type="NCBI Taxonomy" id="591159"/>
    <lineage>
        <taxon>Bacteria</taxon>
        <taxon>Bacillati</taxon>
        <taxon>Actinomycetota</taxon>
        <taxon>Actinomycetes</taxon>
        <taxon>Kitasatosporales</taxon>
        <taxon>Streptomycetaceae</taxon>
        <taxon>Streptomyces</taxon>
    </lineage>
</organism>
<dbReference type="Proteomes" id="UP000004184">
    <property type="component" value="Unassembled WGS sequence"/>
</dbReference>
<name>D9WYV7_STRVT</name>
<dbReference type="STRING" id="591159.SSQG_03754"/>
<reference evidence="2" key="1">
    <citation type="submission" date="2009-02" db="EMBL/GenBank/DDBJ databases">
        <title>Annotation of Streptomyces viridochromogenes strain DSM 40736.</title>
        <authorList>
            <consortium name="The Broad Institute Genome Sequencing Platform"/>
            <consortium name="Broad Institute Microbial Sequencing Center"/>
            <person name="Fischbach M."/>
            <person name="Godfrey P."/>
            <person name="Ward D."/>
            <person name="Young S."/>
            <person name="Zeng Q."/>
            <person name="Koehrsen M."/>
            <person name="Alvarado L."/>
            <person name="Berlin A.M."/>
            <person name="Bochicchio J."/>
            <person name="Borenstein D."/>
            <person name="Chapman S.B."/>
            <person name="Chen Z."/>
            <person name="Engels R."/>
            <person name="Freedman E."/>
            <person name="Gellesch M."/>
            <person name="Goldberg J."/>
            <person name="Griggs A."/>
            <person name="Gujja S."/>
            <person name="Heilman E.R."/>
            <person name="Heiman D.I."/>
            <person name="Hepburn T.A."/>
            <person name="Howarth C."/>
            <person name="Jen D."/>
            <person name="Larson L."/>
            <person name="Lewis B."/>
            <person name="Mehta T."/>
            <person name="Park D."/>
            <person name="Pearson M."/>
            <person name="Richards J."/>
            <person name="Roberts A."/>
            <person name="Saif S."/>
            <person name="Shea T.D."/>
            <person name="Shenoy N."/>
            <person name="Sisk P."/>
            <person name="Stolte C."/>
            <person name="Sykes S.N."/>
            <person name="Thomson T."/>
            <person name="Walk T."/>
            <person name="White J."/>
            <person name="Yandava C."/>
            <person name="Straight P."/>
            <person name="Clardy J."/>
            <person name="Hung D."/>
            <person name="Kolter R."/>
            <person name="Mekalanos J."/>
            <person name="Walker S."/>
            <person name="Walsh C.T."/>
            <person name="Wieland-Brown L.C."/>
            <person name="Haas B."/>
            <person name="Nusbaum C."/>
            <person name="Birren B."/>
        </authorList>
    </citation>
    <scope>NUCLEOTIDE SEQUENCE [LARGE SCALE GENOMIC DNA]</scope>
    <source>
        <strain evidence="2">DSM 40736 / JCM 4977 / BCRC 1201 / Tue 494</strain>
    </source>
</reference>
<gene>
    <name evidence="1" type="ORF">SSQG_03754</name>
</gene>